<organism evidence="3 4">
    <name type="scientific">Azospira restricta</name>
    <dbReference type="NCBI Taxonomy" id="404405"/>
    <lineage>
        <taxon>Bacteria</taxon>
        <taxon>Pseudomonadati</taxon>
        <taxon>Pseudomonadota</taxon>
        <taxon>Betaproteobacteria</taxon>
        <taxon>Rhodocyclales</taxon>
        <taxon>Rhodocyclaceae</taxon>
        <taxon>Azospira</taxon>
    </lineage>
</organism>
<protein>
    <submittedName>
        <fullName evidence="3">HIT family protein</fullName>
    </submittedName>
</protein>
<evidence type="ECO:0000313" key="3">
    <source>
        <dbReference type="EMBL" id="QRJ65618.1"/>
    </source>
</evidence>
<sequence>MSGHLARAADECELCHAPGGELLWEDALCRVIAVADDDYPGFCRVILNRHAAEMSDLDAGEQQALMRVVLAVEGALRQLYRPDKINLASFGNVVPHLHWHVIPRWKDDRHFPQPIWGTPQRTGGGVRPAVSRRQLAGELAQRLGAPQRRGTAG</sequence>
<keyword evidence="4" id="KW-1185">Reference proteome</keyword>
<dbReference type="InterPro" id="IPR052908">
    <property type="entry name" value="AP-4-A_phosphorylase"/>
</dbReference>
<gene>
    <name evidence="3" type="ORF">IWH25_03010</name>
</gene>
<evidence type="ECO:0000256" key="1">
    <source>
        <dbReference type="PROSITE-ProRule" id="PRU00464"/>
    </source>
</evidence>
<dbReference type="AlphaFoldDB" id="A0A974SSB4"/>
<dbReference type="PANTHER" id="PTHR42997">
    <property type="entry name" value="HIT FAMILY HYDROLASE"/>
    <property type="match status" value="1"/>
</dbReference>
<dbReference type="PROSITE" id="PS51084">
    <property type="entry name" value="HIT_2"/>
    <property type="match status" value="1"/>
</dbReference>
<reference evidence="3" key="1">
    <citation type="submission" date="2020-11" db="EMBL/GenBank/DDBJ databases">
        <title>Azospira restricta DSM 18626 genome sequence.</title>
        <authorList>
            <person name="Moe W.M."/>
        </authorList>
    </citation>
    <scope>NUCLEOTIDE SEQUENCE</scope>
    <source>
        <strain evidence="3">DSM 18626</strain>
    </source>
</reference>
<dbReference type="Pfam" id="PF01230">
    <property type="entry name" value="HIT"/>
    <property type="match status" value="1"/>
</dbReference>
<dbReference type="EMBL" id="CP064781">
    <property type="protein sequence ID" value="QRJ65618.1"/>
    <property type="molecule type" value="Genomic_DNA"/>
</dbReference>
<dbReference type="SUPFAM" id="SSF54197">
    <property type="entry name" value="HIT-like"/>
    <property type="match status" value="1"/>
</dbReference>
<dbReference type="Proteomes" id="UP000663444">
    <property type="component" value="Chromosome"/>
</dbReference>
<dbReference type="KEGG" id="ares:IWH25_03010"/>
<dbReference type="PANTHER" id="PTHR42997:SF1">
    <property type="entry name" value="AP-4-A PHOSPHORYLASE"/>
    <property type="match status" value="1"/>
</dbReference>
<evidence type="ECO:0000259" key="2">
    <source>
        <dbReference type="PROSITE" id="PS51084"/>
    </source>
</evidence>
<proteinExistence type="predicted"/>
<name>A0A974SSB4_9RHOO</name>
<dbReference type="RefSeq" id="WP_376990712.1">
    <property type="nucleotide sequence ID" value="NZ_CP064781.1"/>
</dbReference>
<accession>A0A974SSB4</accession>
<dbReference type="InterPro" id="IPR036265">
    <property type="entry name" value="HIT-like_sf"/>
</dbReference>
<dbReference type="Gene3D" id="3.30.428.10">
    <property type="entry name" value="HIT-like"/>
    <property type="match status" value="1"/>
</dbReference>
<evidence type="ECO:0000313" key="4">
    <source>
        <dbReference type="Proteomes" id="UP000663444"/>
    </source>
</evidence>
<dbReference type="InterPro" id="IPR011146">
    <property type="entry name" value="HIT-like"/>
</dbReference>
<feature type="short sequence motif" description="Histidine triad motif" evidence="1">
    <location>
        <begin position="96"/>
        <end position="100"/>
    </location>
</feature>
<dbReference type="GO" id="GO:0003824">
    <property type="term" value="F:catalytic activity"/>
    <property type="evidence" value="ECO:0007669"/>
    <property type="project" value="InterPro"/>
</dbReference>
<feature type="domain" description="HIT" evidence="2">
    <location>
        <begin position="10"/>
        <end position="111"/>
    </location>
</feature>